<dbReference type="GO" id="GO:0003676">
    <property type="term" value="F:nucleic acid binding"/>
    <property type="evidence" value="ECO:0007669"/>
    <property type="project" value="InterPro"/>
</dbReference>
<dbReference type="GO" id="GO:0043137">
    <property type="term" value="P:DNA replication, removal of RNA primer"/>
    <property type="evidence" value="ECO:0007669"/>
    <property type="project" value="TreeGrafter"/>
</dbReference>
<dbReference type="PANTHER" id="PTHR10642:SF26">
    <property type="entry name" value="RIBONUCLEASE H1"/>
    <property type="match status" value="1"/>
</dbReference>
<keyword evidence="7 10" id="KW-0255">Endonuclease</keyword>
<dbReference type="InterPro" id="IPR050092">
    <property type="entry name" value="RNase_H"/>
</dbReference>
<dbReference type="PANTHER" id="PTHR10642">
    <property type="entry name" value="RIBONUCLEASE H1"/>
    <property type="match status" value="1"/>
</dbReference>
<dbReference type="InterPro" id="IPR012337">
    <property type="entry name" value="RNaseH-like_sf"/>
</dbReference>
<sequence length="153" mass="16846">MKNSHITIHTDGSCKGNPGPGGYGAVIRHHENGAEIEKRSLSGGAASTTNNRMEMTAALQGLRQIKRDETTPITVISDSQILIRGMNEWITNWQAKGWRKAKGKGVINDDIWKELLEVSKGLNVQWKWVRGHDGDACNEEAHDLAYAAARKAT</sequence>
<dbReference type="GO" id="GO:0005737">
    <property type="term" value="C:cytoplasm"/>
    <property type="evidence" value="ECO:0007669"/>
    <property type="project" value="UniProtKB-SubCell"/>
</dbReference>
<keyword evidence="6 10" id="KW-0479">Metal-binding</keyword>
<dbReference type="SUPFAM" id="SSF53098">
    <property type="entry name" value="Ribonuclease H-like"/>
    <property type="match status" value="1"/>
</dbReference>
<keyword evidence="5 10" id="KW-0540">Nuclease</keyword>
<comment type="cofactor">
    <cofactor evidence="10">
        <name>Mg(2+)</name>
        <dbReference type="ChEBI" id="CHEBI:18420"/>
    </cofactor>
    <text evidence="10">Binds 1 Mg(2+) ion per subunit. May bind a second metal ion at a regulatory site, or after substrate binding.</text>
</comment>
<dbReference type="NCBIfam" id="NF001236">
    <property type="entry name" value="PRK00203.1"/>
    <property type="match status" value="1"/>
</dbReference>
<evidence type="ECO:0000256" key="5">
    <source>
        <dbReference type="ARBA" id="ARBA00022722"/>
    </source>
</evidence>
<gene>
    <name evidence="10" type="primary">rnhA</name>
    <name evidence="12" type="ORF">DS909_10710</name>
</gene>
<dbReference type="OrthoDB" id="7845843at2"/>
<dbReference type="EMBL" id="QOCE01000029">
    <property type="protein sequence ID" value="RBW55641.1"/>
    <property type="molecule type" value="Genomic_DNA"/>
</dbReference>
<proteinExistence type="inferred from homology"/>
<dbReference type="InterPro" id="IPR002156">
    <property type="entry name" value="RNaseH_domain"/>
</dbReference>
<evidence type="ECO:0000256" key="3">
    <source>
        <dbReference type="ARBA" id="ARBA00011245"/>
    </source>
</evidence>
<evidence type="ECO:0000256" key="1">
    <source>
        <dbReference type="ARBA" id="ARBA00000077"/>
    </source>
</evidence>
<feature type="domain" description="RNase H type-1" evidence="11">
    <location>
        <begin position="2"/>
        <end position="150"/>
    </location>
</feature>
<feature type="binding site" evidence="10">
    <location>
        <position position="11"/>
    </location>
    <ligand>
        <name>Mg(2+)</name>
        <dbReference type="ChEBI" id="CHEBI:18420"/>
        <label>2</label>
    </ligand>
</feature>
<feature type="binding site" evidence="10">
    <location>
        <position position="11"/>
    </location>
    <ligand>
        <name>Mg(2+)</name>
        <dbReference type="ChEBI" id="CHEBI:18420"/>
        <label>1</label>
    </ligand>
</feature>
<reference evidence="12 13" key="1">
    <citation type="submission" date="2018-07" db="EMBL/GenBank/DDBJ databases">
        <title>Modular assembly of carbohydrate-degrading microbial communities in the ocean.</title>
        <authorList>
            <person name="Enke T.N."/>
            <person name="Datta M.S."/>
            <person name="Schwartzman J.A."/>
            <person name="Cermak N."/>
            <person name="Schmitz D.A."/>
            <person name="Barrere J."/>
            <person name="Cordero O.X."/>
        </authorList>
    </citation>
    <scope>NUCLEOTIDE SEQUENCE [LARGE SCALE GENOMIC DNA]</scope>
    <source>
        <strain evidence="12 13">C3M10</strain>
    </source>
</reference>
<evidence type="ECO:0000256" key="7">
    <source>
        <dbReference type="ARBA" id="ARBA00022759"/>
    </source>
</evidence>
<dbReference type="CDD" id="cd09278">
    <property type="entry name" value="RNase_HI_prokaryote_like"/>
    <property type="match status" value="1"/>
</dbReference>
<comment type="subcellular location">
    <subcellularLocation>
        <location evidence="10">Cytoplasm</location>
    </subcellularLocation>
</comment>
<keyword evidence="10" id="KW-0963">Cytoplasm</keyword>
<dbReference type="InterPro" id="IPR036397">
    <property type="entry name" value="RNaseH_sf"/>
</dbReference>
<dbReference type="InterPro" id="IPR022892">
    <property type="entry name" value="RNaseHI"/>
</dbReference>
<organism evidence="12 13">
    <name type="scientific">Phaeobacter gallaeciensis</name>
    <dbReference type="NCBI Taxonomy" id="60890"/>
    <lineage>
        <taxon>Bacteria</taxon>
        <taxon>Pseudomonadati</taxon>
        <taxon>Pseudomonadota</taxon>
        <taxon>Alphaproteobacteria</taxon>
        <taxon>Rhodobacterales</taxon>
        <taxon>Roseobacteraceae</taxon>
        <taxon>Phaeobacter</taxon>
    </lineage>
</organism>
<name>A0A366X2U8_9RHOB</name>
<dbReference type="GO" id="GO:0000287">
    <property type="term" value="F:magnesium ion binding"/>
    <property type="evidence" value="ECO:0007669"/>
    <property type="project" value="UniProtKB-UniRule"/>
</dbReference>
<comment type="function">
    <text evidence="10">Endonuclease that specifically degrades the RNA of RNA-DNA hybrids.</text>
</comment>
<comment type="catalytic activity">
    <reaction evidence="1 10">
        <text>Endonucleolytic cleavage to 5'-phosphomonoester.</text>
        <dbReference type="EC" id="3.1.26.4"/>
    </reaction>
</comment>
<evidence type="ECO:0000259" key="11">
    <source>
        <dbReference type="PROSITE" id="PS50879"/>
    </source>
</evidence>
<protein>
    <recommendedName>
        <fullName evidence="4 10">Ribonuclease H</fullName>
        <shortName evidence="10">RNase H</shortName>
        <ecNumber evidence="4 10">3.1.26.4</ecNumber>
    </recommendedName>
</protein>
<dbReference type="EC" id="3.1.26.4" evidence="4 10"/>
<evidence type="ECO:0000256" key="8">
    <source>
        <dbReference type="ARBA" id="ARBA00022801"/>
    </source>
</evidence>
<dbReference type="AlphaFoldDB" id="A0A366X2U8"/>
<accession>A0A366X2U8</accession>
<evidence type="ECO:0000256" key="6">
    <source>
        <dbReference type="ARBA" id="ARBA00022723"/>
    </source>
</evidence>
<dbReference type="Proteomes" id="UP000252706">
    <property type="component" value="Unassembled WGS sequence"/>
</dbReference>
<evidence type="ECO:0000256" key="10">
    <source>
        <dbReference type="HAMAP-Rule" id="MF_00042"/>
    </source>
</evidence>
<feature type="binding site" evidence="10">
    <location>
        <position position="78"/>
    </location>
    <ligand>
        <name>Mg(2+)</name>
        <dbReference type="ChEBI" id="CHEBI:18420"/>
        <label>1</label>
    </ligand>
</feature>
<dbReference type="Gene3D" id="3.30.420.10">
    <property type="entry name" value="Ribonuclease H-like superfamily/Ribonuclease H"/>
    <property type="match status" value="1"/>
</dbReference>
<keyword evidence="8 10" id="KW-0378">Hydrolase</keyword>
<evidence type="ECO:0000256" key="4">
    <source>
        <dbReference type="ARBA" id="ARBA00012180"/>
    </source>
</evidence>
<evidence type="ECO:0000256" key="2">
    <source>
        <dbReference type="ARBA" id="ARBA00005300"/>
    </source>
</evidence>
<comment type="similarity">
    <text evidence="2 10">Belongs to the RNase H family.</text>
</comment>
<feature type="binding site" evidence="10">
    <location>
        <position position="54"/>
    </location>
    <ligand>
        <name>Mg(2+)</name>
        <dbReference type="ChEBI" id="CHEBI:18420"/>
        <label>1</label>
    </ligand>
</feature>
<keyword evidence="9 10" id="KW-0460">Magnesium</keyword>
<evidence type="ECO:0000313" key="12">
    <source>
        <dbReference type="EMBL" id="RBW55641.1"/>
    </source>
</evidence>
<comment type="subunit">
    <text evidence="3 10">Monomer.</text>
</comment>
<evidence type="ECO:0000313" key="13">
    <source>
        <dbReference type="Proteomes" id="UP000252706"/>
    </source>
</evidence>
<dbReference type="GO" id="GO:0004523">
    <property type="term" value="F:RNA-DNA hybrid ribonuclease activity"/>
    <property type="evidence" value="ECO:0007669"/>
    <property type="project" value="UniProtKB-UniRule"/>
</dbReference>
<dbReference type="HAMAP" id="MF_00042">
    <property type="entry name" value="RNase_H"/>
    <property type="match status" value="1"/>
</dbReference>
<dbReference type="PROSITE" id="PS50879">
    <property type="entry name" value="RNASE_H_1"/>
    <property type="match status" value="1"/>
</dbReference>
<dbReference type="Pfam" id="PF00075">
    <property type="entry name" value="RNase_H"/>
    <property type="match status" value="1"/>
</dbReference>
<comment type="caution">
    <text evidence="12">The sequence shown here is derived from an EMBL/GenBank/DDBJ whole genome shotgun (WGS) entry which is preliminary data.</text>
</comment>
<evidence type="ECO:0000256" key="9">
    <source>
        <dbReference type="ARBA" id="ARBA00022842"/>
    </source>
</evidence>
<comment type="caution">
    <text evidence="10">Lacks conserved residue(s) required for the propagation of feature annotation.</text>
</comment>